<evidence type="ECO:0000313" key="1">
    <source>
        <dbReference type="EMBL" id="QSZ31878.1"/>
    </source>
</evidence>
<dbReference type="AlphaFoldDB" id="A0A8A3P9B0"/>
<dbReference type="EMBL" id="CP063406">
    <property type="protein sequence ID" value="QSZ31878.1"/>
    <property type="molecule type" value="Genomic_DNA"/>
</dbReference>
<proteinExistence type="predicted"/>
<dbReference type="Gene3D" id="1.25.40.10">
    <property type="entry name" value="Tetratricopeptide repeat domain"/>
    <property type="match status" value="1"/>
</dbReference>
<organism evidence="1 2">
    <name type="scientific">Monilinia vaccinii-corymbosi</name>
    <dbReference type="NCBI Taxonomy" id="61207"/>
    <lineage>
        <taxon>Eukaryota</taxon>
        <taxon>Fungi</taxon>
        <taxon>Dikarya</taxon>
        <taxon>Ascomycota</taxon>
        <taxon>Pezizomycotina</taxon>
        <taxon>Leotiomycetes</taxon>
        <taxon>Helotiales</taxon>
        <taxon>Sclerotiniaceae</taxon>
        <taxon>Monilinia</taxon>
    </lineage>
</organism>
<dbReference type="Proteomes" id="UP000672032">
    <property type="component" value="Chromosome 2"/>
</dbReference>
<dbReference type="SUPFAM" id="SSF81901">
    <property type="entry name" value="HCP-like"/>
    <property type="match status" value="1"/>
</dbReference>
<name>A0A8A3P9B0_9HELO</name>
<protein>
    <recommendedName>
        <fullName evidence="3">HCP-like protein</fullName>
    </recommendedName>
</protein>
<sequence length="434" mass="47631">MSTFRMLPRCGFRLLNQRSLHTTPRRLAVGVKQSRKQILARRNAADPVIQRKRISIDTPDALPPLFILETDHKAGVLKVDPHKAMEFLKHYQSLHGKSNPGWEAGICIKHGITASDVTQISISVGRCREQAQKALGRRLIDSASAMGDPAATLEIVSDAFRNNQLHSARSGPFLERLGLLAKKEKNVQAMGLLGQILYSQGKTKEAADWLQKAVGGPELPNFSGAAEALVVLGLTLEKNDKEGARKAFSKAALDLDHPSAYFYLSKHVGPEEEDKQMVYLLKAAGAGIPEACHNLGAIELSKNGDQADKKPSDRTYGYAKEWFQVAAEGGFGLSMLNLASICKSQGQTEEGLKWLERAETLPEVRDEATMILLTILAFGTFWEETSHDASLGCKTRGLQGGLTILWEPTWAMGINTDIDRMDLVHQPGLVECLQ</sequence>
<gene>
    <name evidence="1" type="ORF">DSL72_001447</name>
</gene>
<evidence type="ECO:0000313" key="2">
    <source>
        <dbReference type="Proteomes" id="UP000672032"/>
    </source>
</evidence>
<accession>A0A8A3P9B0</accession>
<dbReference type="InterPro" id="IPR019734">
    <property type="entry name" value="TPR_rpt"/>
</dbReference>
<dbReference type="InterPro" id="IPR011990">
    <property type="entry name" value="TPR-like_helical_dom_sf"/>
</dbReference>
<evidence type="ECO:0008006" key="3">
    <source>
        <dbReference type="Google" id="ProtNLM"/>
    </source>
</evidence>
<reference evidence="1" key="1">
    <citation type="submission" date="2020-10" db="EMBL/GenBank/DDBJ databases">
        <title>Genome Sequence of Monilinia vaccinii-corymbosi Sheds Light on Mummy Berry Disease Infection of Blueberry and Mating Type.</title>
        <authorList>
            <person name="Yow A.G."/>
            <person name="Zhang Y."/>
            <person name="Bansal K."/>
            <person name="Eacker S.M."/>
            <person name="Sullivan S."/>
            <person name="Liachko I."/>
            <person name="Cubeta M.A."/>
            <person name="Rollins J.A."/>
            <person name="Ashrafi H."/>
        </authorList>
    </citation>
    <scope>NUCLEOTIDE SEQUENCE</scope>
    <source>
        <strain evidence="1">RL-1</strain>
    </source>
</reference>
<keyword evidence="2" id="KW-1185">Reference proteome</keyword>
<dbReference type="Pfam" id="PF13181">
    <property type="entry name" value="TPR_8"/>
    <property type="match status" value="1"/>
</dbReference>
<dbReference type="OrthoDB" id="5379420at2759"/>